<keyword evidence="1" id="KW-0472">Membrane</keyword>
<evidence type="ECO:0000256" key="1">
    <source>
        <dbReference type="SAM" id="Phobius"/>
    </source>
</evidence>
<dbReference type="InterPro" id="IPR012373">
    <property type="entry name" value="Ferrdict_sens_TM"/>
</dbReference>
<keyword evidence="5" id="KW-1185">Reference proteome</keyword>
<proteinExistence type="predicted"/>
<dbReference type="Proteomes" id="UP000279089">
    <property type="component" value="Unassembled WGS sequence"/>
</dbReference>
<dbReference type="InterPro" id="IPR032508">
    <property type="entry name" value="FecR_C"/>
</dbReference>
<dbReference type="PANTHER" id="PTHR30273:SF2">
    <property type="entry name" value="PROTEIN FECR"/>
    <property type="match status" value="1"/>
</dbReference>
<dbReference type="PIRSF" id="PIRSF018266">
    <property type="entry name" value="FecR"/>
    <property type="match status" value="1"/>
</dbReference>
<keyword evidence="1" id="KW-1133">Transmembrane helix</keyword>
<gene>
    <name evidence="4" type="ORF">EG028_10470</name>
</gene>
<keyword evidence="1" id="KW-0812">Transmembrane</keyword>
<dbReference type="Gene3D" id="2.60.120.1440">
    <property type="match status" value="1"/>
</dbReference>
<dbReference type="Pfam" id="PF04773">
    <property type="entry name" value="FecR"/>
    <property type="match status" value="1"/>
</dbReference>
<dbReference type="PANTHER" id="PTHR30273">
    <property type="entry name" value="PERIPLASMIC SIGNAL SENSOR AND SIGMA FACTOR ACTIVATOR FECR-RELATED"/>
    <property type="match status" value="1"/>
</dbReference>
<dbReference type="GO" id="GO:0016989">
    <property type="term" value="F:sigma factor antagonist activity"/>
    <property type="evidence" value="ECO:0007669"/>
    <property type="project" value="TreeGrafter"/>
</dbReference>
<evidence type="ECO:0000313" key="4">
    <source>
        <dbReference type="EMBL" id="RPD41103.1"/>
    </source>
</evidence>
<feature type="domain" description="FecR protein" evidence="2">
    <location>
        <begin position="124"/>
        <end position="216"/>
    </location>
</feature>
<comment type="caution">
    <text evidence="4">The sequence shown here is derived from an EMBL/GenBank/DDBJ whole genome shotgun (WGS) entry which is preliminary data.</text>
</comment>
<dbReference type="AlphaFoldDB" id="A0A3N4N0F5"/>
<feature type="transmembrane region" description="Helical" evidence="1">
    <location>
        <begin position="83"/>
        <end position="105"/>
    </location>
</feature>
<dbReference type="RefSeq" id="WP_120516594.1">
    <property type="nucleotide sequence ID" value="NZ_QXZY01000006.1"/>
</dbReference>
<feature type="domain" description="Protein FecR C-terminal" evidence="3">
    <location>
        <begin position="278"/>
        <end position="340"/>
    </location>
</feature>
<dbReference type="EMBL" id="RMBX01000005">
    <property type="protein sequence ID" value="RPD41103.1"/>
    <property type="molecule type" value="Genomic_DNA"/>
</dbReference>
<dbReference type="Pfam" id="PF16344">
    <property type="entry name" value="FecR_C"/>
    <property type="match status" value="1"/>
</dbReference>
<evidence type="ECO:0000259" key="2">
    <source>
        <dbReference type="Pfam" id="PF04773"/>
    </source>
</evidence>
<dbReference type="Gene3D" id="3.55.50.30">
    <property type="match status" value="1"/>
</dbReference>
<evidence type="ECO:0000259" key="3">
    <source>
        <dbReference type="Pfam" id="PF16344"/>
    </source>
</evidence>
<accession>A0A3N4N0F5</accession>
<evidence type="ECO:0000313" key="5">
    <source>
        <dbReference type="Proteomes" id="UP000279089"/>
    </source>
</evidence>
<protein>
    <submittedName>
        <fullName evidence="4">DUF4974 domain-containing protein</fullName>
    </submittedName>
</protein>
<organism evidence="4 5">
    <name type="scientific">Chitinophaga barathri</name>
    <dbReference type="NCBI Taxonomy" id="1647451"/>
    <lineage>
        <taxon>Bacteria</taxon>
        <taxon>Pseudomonadati</taxon>
        <taxon>Bacteroidota</taxon>
        <taxon>Chitinophagia</taxon>
        <taxon>Chitinophagales</taxon>
        <taxon>Chitinophagaceae</taxon>
        <taxon>Chitinophaga</taxon>
    </lineage>
</organism>
<name>A0A3N4N0F5_9BACT</name>
<dbReference type="OrthoDB" id="1523735at2"/>
<sequence>MYKDRIWQLMSRKIAGEATPEELEELEQLTRRHPEERFTMEVMGSLWPAPPRDDADAEAEEAFRHQWGMLDETEAQPARQRKLWPWMTAAATVLLMLGSFSWLHWGKKEEAPLAEREHISEVHARYGARTRITLPDGSVVMLNSGSKLVYDNDMNKRSVREVQVSGEAYFDVAKDAERPFVIETPKLRIHVLGTAFNVRAYPDERFAEATLIRGSIEVLLPGQANRKILLEPKQKLTIFNRPAGNQPQGPEVFSVSALEPLPVEDTAVYVETGWVQNRLTFRDESFEELTKRLQRWYNVKFRFEREELKDFRLTGAFAGESLEEALKAMQLIHPFRYRITREPASGIVTIY</sequence>
<reference evidence="5" key="1">
    <citation type="submission" date="2018-11" db="EMBL/GenBank/DDBJ databases">
        <title>Chitinophaga lutea sp.nov., isolate from arsenic contaminated soil.</title>
        <authorList>
            <person name="Zong Y."/>
        </authorList>
    </citation>
    <scope>NUCLEOTIDE SEQUENCE [LARGE SCALE GENOMIC DNA]</scope>
    <source>
        <strain evidence="5">YLT18</strain>
    </source>
</reference>
<dbReference type="InterPro" id="IPR006860">
    <property type="entry name" value="FecR"/>
</dbReference>